<dbReference type="EMBL" id="UOFY01000050">
    <property type="protein sequence ID" value="VAX10442.1"/>
    <property type="molecule type" value="Genomic_DNA"/>
</dbReference>
<gene>
    <name evidence="1" type="ORF">MNBD_GAMMA25-2530</name>
</gene>
<evidence type="ECO:0000313" key="1">
    <source>
        <dbReference type="EMBL" id="VAX10442.1"/>
    </source>
</evidence>
<protein>
    <submittedName>
        <fullName evidence="1">Uncharacterized protein</fullName>
    </submittedName>
</protein>
<accession>A0A3B1B2T1</accession>
<dbReference type="AlphaFoldDB" id="A0A3B1B2T1"/>
<name>A0A3B1B2T1_9ZZZZ</name>
<organism evidence="1">
    <name type="scientific">hydrothermal vent metagenome</name>
    <dbReference type="NCBI Taxonomy" id="652676"/>
    <lineage>
        <taxon>unclassified sequences</taxon>
        <taxon>metagenomes</taxon>
        <taxon>ecological metagenomes</taxon>
    </lineage>
</organism>
<reference evidence="1" key="1">
    <citation type="submission" date="2018-06" db="EMBL/GenBank/DDBJ databases">
        <authorList>
            <person name="Zhirakovskaya E."/>
        </authorList>
    </citation>
    <scope>NUCLEOTIDE SEQUENCE</scope>
</reference>
<sequence>MKFTEQVLHEFMHEYIAQHNTSAGDTDQDSEGVALERAVTGNRQG</sequence>
<proteinExistence type="predicted"/>